<dbReference type="SMART" id="SM00400">
    <property type="entry name" value="ZnF_CHCC"/>
    <property type="match status" value="1"/>
</dbReference>
<evidence type="ECO:0000256" key="10">
    <source>
        <dbReference type="ARBA" id="ARBA00023125"/>
    </source>
</evidence>
<evidence type="ECO:0000256" key="13">
    <source>
        <dbReference type="PIRNR" id="PIRNR002811"/>
    </source>
</evidence>
<dbReference type="Gene3D" id="3.40.1360.10">
    <property type="match status" value="1"/>
</dbReference>
<evidence type="ECO:0000256" key="8">
    <source>
        <dbReference type="ARBA" id="ARBA00022833"/>
    </source>
</evidence>
<dbReference type="Gene3D" id="6.10.140.360">
    <property type="match status" value="1"/>
</dbReference>
<dbReference type="InterPro" id="IPR006171">
    <property type="entry name" value="TOPRIM_dom"/>
</dbReference>
<accession>A0ABW0YLU8</accession>
<dbReference type="InterPro" id="IPR034151">
    <property type="entry name" value="TOPRIM_DnaG_bac"/>
</dbReference>
<evidence type="ECO:0000313" key="17">
    <source>
        <dbReference type="Proteomes" id="UP001596142"/>
    </source>
</evidence>
<keyword evidence="11 12" id="KW-0804">Transcription</keyword>
<dbReference type="Pfam" id="PF08275">
    <property type="entry name" value="DNAG_N"/>
    <property type="match status" value="1"/>
</dbReference>
<dbReference type="Pfam" id="PF10410">
    <property type="entry name" value="DnaB_bind"/>
    <property type="match status" value="1"/>
</dbReference>
<keyword evidence="10 12" id="KW-0238">DNA-binding</keyword>
<evidence type="ECO:0000256" key="2">
    <source>
        <dbReference type="ARBA" id="ARBA00022515"/>
    </source>
</evidence>
<evidence type="ECO:0000256" key="6">
    <source>
        <dbReference type="ARBA" id="ARBA00022723"/>
    </source>
</evidence>
<dbReference type="InterPro" id="IPR013264">
    <property type="entry name" value="DNAG_N"/>
</dbReference>
<dbReference type="EC" id="2.7.7.101" evidence="12"/>
<evidence type="ECO:0000256" key="9">
    <source>
        <dbReference type="ARBA" id="ARBA00022842"/>
    </source>
</evidence>
<evidence type="ECO:0000313" key="16">
    <source>
        <dbReference type="EMBL" id="MFC5713415.1"/>
    </source>
</evidence>
<evidence type="ECO:0000256" key="11">
    <source>
        <dbReference type="ARBA" id="ARBA00023163"/>
    </source>
</evidence>
<dbReference type="InterPro" id="IPR019475">
    <property type="entry name" value="DNA_primase_DnaB-bd"/>
</dbReference>
<comment type="similarity">
    <text evidence="12 13">Belongs to the DnaG primase family.</text>
</comment>
<comment type="cofactor">
    <cofactor evidence="12 13">
        <name>Zn(2+)</name>
        <dbReference type="ChEBI" id="CHEBI:29105"/>
    </cofactor>
    <text evidence="12 13">Binds 1 zinc ion per monomer.</text>
</comment>
<dbReference type="InterPro" id="IPR002694">
    <property type="entry name" value="Znf_CHC2"/>
</dbReference>
<dbReference type="PANTHER" id="PTHR30313:SF2">
    <property type="entry name" value="DNA PRIMASE"/>
    <property type="match status" value="1"/>
</dbReference>
<evidence type="ECO:0000259" key="15">
    <source>
        <dbReference type="PROSITE" id="PS50880"/>
    </source>
</evidence>
<evidence type="ECO:0000256" key="3">
    <source>
        <dbReference type="ARBA" id="ARBA00022679"/>
    </source>
</evidence>
<gene>
    <name evidence="12 16" type="primary">dnaG</name>
    <name evidence="16" type="ORF">ACFPU1_11530</name>
</gene>
<feature type="zinc finger region" description="CHC2-type" evidence="12">
    <location>
        <begin position="40"/>
        <end position="64"/>
    </location>
</feature>
<feature type="region of interest" description="Disordered" evidence="14">
    <location>
        <begin position="435"/>
        <end position="457"/>
    </location>
</feature>
<keyword evidence="5 12" id="KW-0235">DNA replication</keyword>
<dbReference type="InterPro" id="IPR036185">
    <property type="entry name" value="DNA_heli_DnaB-like_N_sf"/>
</dbReference>
<dbReference type="PROSITE" id="PS50880">
    <property type="entry name" value="TOPRIM"/>
    <property type="match status" value="1"/>
</dbReference>
<keyword evidence="2 12" id="KW-0639">Primosome</keyword>
<dbReference type="InterPro" id="IPR016136">
    <property type="entry name" value="DNA_helicase_N/primase_C"/>
</dbReference>
<keyword evidence="3 12" id="KW-0808">Transferase</keyword>
<dbReference type="InterPro" id="IPR037068">
    <property type="entry name" value="DNA_primase_core_N_sf"/>
</dbReference>
<keyword evidence="9" id="KW-0460">Magnesium</keyword>
<evidence type="ECO:0000256" key="5">
    <source>
        <dbReference type="ARBA" id="ARBA00022705"/>
    </source>
</evidence>
<evidence type="ECO:0000256" key="1">
    <source>
        <dbReference type="ARBA" id="ARBA00022478"/>
    </source>
</evidence>
<keyword evidence="17" id="KW-1185">Reference proteome</keyword>
<dbReference type="NCBIfam" id="TIGR01391">
    <property type="entry name" value="dnaG"/>
    <property type="match status" value="1"/>
</dbReference>
<comment type="function">
    <text evidence="12 13">RNA polymerase that catalyzes the synthesis of short RNA molecules used as primers for DNA polymerase during DNA replication.</text>
</comment>
<keyword evidence="8 12" id="KW-0862">Zinc</keyword>
<dbReference type="EMBL" id="JBHSOZ010000005">
    <property type="protein sequence ID" value="MFC5713415.1"/>
    <property type="molecule type" value="Genomic_DNA"/>
</dbReference>
<keyword evidence="4 12" id="KW-0548">Nucleotidyltransferase</keyword>
<comment type="caution">
    <text evidence="16">The sequence shown here is derived from an EMBL/GenBank/DDBJ whole genome shotgun (WGS) entry which is preliminary data.</text>
</comment>
<dbReference type="InterPro" id="IPR030846">
    <property type="entry name" value="DnaG_bac"/>
</dbReference>
<proteinExistence type="inferred from homology"/>
<dbReference type="HAMAP" id="MF_00974">
    <property type="entry name" value="DNA_primase_DnaG"/>
    <property type="match status" value="1"/>
</dbReference>
<reference evidence="17" key="1">
    <citation type="journal article" date="2019" name="Int. J. Syst. Evol. Microbiol.">
        <title>The Global Catalogue of Microorganisms (GCM) 10K type strain sequencing project: providing services to taxonomists for standard genome sequencing and annotation.</title>
        <authorList>
            <consortium name="The Broad Institute Genomics Platform"/>
            <consortium name="The Broad Institute Genome Sequencing Center for Infectious Disease"/>
            <person name="Wu L."/>
            <person name="Ma J."/>
        </authorList>
    </citation>
    <scope>NUCLEOTIDE SEQUENCE [LARGE SCALE GENOMIC DNA]</scope>
    <source>
        <strain evidence="17">CECT 7184</strain>
    </source>
</reference>
<dbReference type="Gene3D" id="1.10.860.10">
    <property type="entry name" value="DNAb Helicase, Chain A"/>
    <property type="match status" value="1"/>
</dbReference>
<dbReference type="Gene3D" id="3.90.580.10">
    <property type="entry name" value="Zinc finger, CHC2-type domain"/>
    <property type="match status" value="1"/>
</dbReference>
<dbReference type="SUPFAM" id="SSF57783">
    <property type="entry name" value="Zinc beta-ribbon"/>
    <property type="match status" value="1"/>
</dbReference>
<dbReference type="PIRSF" id="PIRSF002811">
    <property type="entry name" value="DnaG"/>
    <property type="match status" value="1"/>
</dbReference>
<dbReference type="InterPro" id="IPR036977">
    <property type="entry name" value="DNA_primase_Znf_CHC2"/>
</dbReference>
<dbReference type="InterPro" id="IPR050219">
    <property type="entry name" value="DnaG_primase"/>
</dbReference>
<keyword evidence="7 12" id="KW-0863">Zinc-finger</keyword>
<name>A0ABW0YLU8_9BACI</name>
<dbReference type="Pfam" id="PF01807">
    <property type="entry name" value="Zn_ribbon_DnaG"/>
    <property type="match status" value="1"/>
</dbReference>
<protein>
    <recommendedName>
        <fullName evidence="12 13">DNA primase</fullName>
        <ecNumber evidence="12">2.7.7.101</ecNumber>
    </recommendedName>
</protein>
<dbReference type="SUPFAM" id="SSF48024">
    <property type="entry name" value="N-terminal domain of DnaB helicase"/>
    <property type="match status" value="1"/>
</dbReference>
<evidence type="ECO:0000256" key="7">
    <source>
        <dbReference type="ARBA" id="ARBA00022771"/>
    </source>
</evidence>
<dbReference type="SMART" id="SM00493">
    <property type="entry name" value="TOPRIM"/>
    <property type="match status" value="1"/>
</dbReference>
<dbReference type="SUPFAM" id="SSF56731">
    <property type="entry name" value="DNA primase core"/>
    <property type="match status" value="1"/>
</dbReference>
<evidence type="ECO:0000256" key="12">
    <source>
        <dbReference type="HAMAP-Rule" id="MF_00974"/>
    </source>
</evidence>
<comment type="domain">
    <text evidence="12">Contains an N-terminal zinc-binding domain, a central core domain that contains the primase activity, and a C-terminal DnaB-binding domain.</text>
</comment>
<evidence type="ECO:0000256" key="4">
    <source>
        <dbReference type="ARBA" id="ARBA00022695"/>
    </source>
</evidence>
<dbReference type="InterPro" id="IPR006295">
    <property type="entry name" value="DNA_primase_DnaG"/>
</dbReference>
<keyword evidence="6 12" id="KW-0479">Metal-binding</keyword>
<feature type="domain" description="Toprim" evidence="15">
    <location>
        <begin position="261"/>
        <end position="342"/>
    </location>
</feature>
<keyword evidence="1 12" id="KW-0240">DNA-directed RNA polymerase</keyword>
<sequence length="608" mass="69004">MKQRIPEELIEEVRNKNDIVDVISDHVQLKKQGRHYLGLCPFHGENTPSFSVSPERQLYHCFGCGAGGNVITFVMEMEGADFIQAVEKLAERIDMALPKHVKGVSGNESGKKHESKILGHELAAKFYHHLLTTTEQGKAAYDYLLDRGFTQDMISAFQIGYAPDNPAALKALLEKRGFQESEMEEAGLLLRKESSWEYMDRFRNRVMFPIMNNQGRVIAFGGRALQEGQPKYLNSPETPIFHKNETLYALHKARPAIRKENKAILFEGYADVISAWNAGVNNGVATLGTALSARQAKIIRRNAEQAIICYDGDKAGQEAALRSAELLEQEGCQVQVALLPEGSDPDDFIKIHGKDKFVNEIIKAPFTLMSFKMQKLKKEKNLQHEGDRLQYIEEIVGEISKISKAVERDHYLRQVADEFDLSLEALKQEQHRLFRANKQKNKNAGTSYSSDSSKRRASQYMTEQRLRPAFFNAERILLAHMLSSKEITDQVADEVGGEFNVENHIALAAHLYAFYGAGRDGDSSDFIHSLTDESLMKLAAELSMLDINRNLTENELADYIKQIKNYPKWVEIEEKEKEMKEAERRHDLQHALQLANELVEMKKALKSK</sequence>
<dbReference type="Proteomes" id="UP001596142">
    <property type="component" value="Unassembled WGS sequence"/>
</dbReference>
<dbReference type="PANTHER" id="PTHR30313">
    <property type="entry name" value="DNA PRIMASE"/>
    <property type="match status" value="1"/>
</dbReference>
<evidence type="ECO:0000256" key="14">
    <source>
        <dbReference type="SAM" id="MobiDB-lite"/>
    </source>
</evidence>
<comment type="subunit">
    <text evidence="12">Monomer. Interacts with DnaB.</text>
</comment>
<dbReference type="Pfam" id="PF13155">
    <property type="entry name" value="Toprim_2"/>
    <property type="match status" value="1"/>
</dbReference>
<organism evidence="16 17">
    <name type="scientific">Thalassorhabdus alkalitolerans</name>
    <dbReference type="NCBI Taxonomy" id="2282697"/>
    <lineage>
        <taxon>Bacteria</taxon>
        <taxon>Bacillati</taxon>
        <taxon>Bacillota</taxon>
        <taxon>Bacilli</taxon>
        <taxon>Bacillales</taxon>
        <taxon>Bacillaceae</taxon>
        <taxon>Thalassorhabdus</taxon>
    </lineage>
</organism>
<dbReference type="RefSeq" id="WP_385941213.1">
    <property type="nucleotide sequence ID" value="NZ_JBHSOZ010000005.1"/>
</dbReference>
<dbReference type="CDD" id="cd03364">
    <property type="entry name" value="TOPRIM_DnaG_primases"/>
    <property type="match status" value="1"/>
</dbReference>
<dbReference type="Gene3D" id="3.90.980.10">
    <property type="entry name" value="DNA primase, catalytic core, N-terminal domain"/>
    <property type="match status" value="1"/>
</dbReference>
<comment type="catalytic activity">
    <reaction evidence="12">
        <text>ssDNA + n NTP = ssDNA/pppN(pN)n-1 hybrid + (n-1) diphosphate.</text>
        <dbReference type="EC" id="2.7.7.101"/>
    </reaction>
</comment>